<dbReference type="STRING" id="504832.OCA5_c30520"/>
<reference evidence="1 2" key="1">
    <citation type="journal article" date="2011" name="J. Bacteriol.">
        <title>Complete genome sequences of the chemolithoautotrophic Oligotropha carboxidovorans strains OM4 and OM5.</title>
        <authorList>
            <person name="Volland S."/>
            <person name="Rachinger M."/>
            <person name="Strittmatter A."/>
            <person name="Daniel R."/>
            <person name="Gottschalk G."/>
            <person name="Meyer O."/>
        </authorList>
    </citation>
    <scope>NUCLEOTIDE SEQUENCE [LARGE SCALE GENOMIC DNA]</scope>
    <source>
        <strain evidence="2">ATCC 49405 / DSM 1227 / KCTC 32145 / OM5</strain>
    </source>
</reference>
<dbReference type="PATRIC" id="fig|504832.7.peg.3217"/>
<dbReference type="SUPFAM" id="SSF53850">
    <property type="entry name" value="Periplasmic binding protein-like II"/>
    <property type="match status" value="1"/>
</dbReference>
<dbReference type="OrthoDB" id="8216219at2"/>
<sequence length="288" mass="30810">MLPRQGHDATHETCDSLVPEHFSATLFWLPQTAKRPMKPVLVALALAALLLAPDARAAEILVMSGGAPKDVLLALAPKFERLTGHRIIARHELVSNLRQRILEGDYADVLLMPVPALDNLAIVRKIHNEGRATFGILKLVVIAKAGTPPADISSVEAFREVLLKAPSIVYSTPASTPSGAHISSLVAKLEISDIVDRKVTYRPALEGGVSMVSEGQAAIGIYPASEVVHVDGITQLGPLPEPLQLSILYGGAIATTSKAPGPAADFIRYLSAPENRAVWRHEGFEISK</sequence>
<dbReference type="eggNOG" id="COG0725">
    <property type="taxonomic scope" value="Bacteria"/>
</dbReference>
<dbReference type="Gene3D" id="3.40.190.10">
    <property type="entry name" value="Periplasmic binding protein-like II"/>
    <property type="match status" value="2"/>
</dbReference>
<dbReference type="EMBL" id="CP002826">
    <property type="protein sequence ID" value="AEI07736.1"/>
    <property type="molecule type" value="Genomic_DNA"/>
</dbReference>
<accession>F8BYZ6</accession>
<dbReference type="Pfam" id="PF13531">
    <property type="entry name" value="SBP_bac_11"/>
    <property type="match status" value="1"/>
</dbReference>
<name>F8BYZ6_AFIC5</name>
<protein>
    <submittedName>
        <fullName evidence="1">Putative periplasmic molybdate-binding protein</fullName>
    </submittedName>
</protein>
<dbReference type="KEGG" id="ocg:OCA5_c30520"/>
<keyword evidence="2" id="KW-1185">Reference proteome</keyword>
<evidence type="ECO:0000313" key="2">
    <source>
        <dbReference type="Proteomes" id="UP000007730"/>
    </source>
</evidence>
<dbReference type="HOGENOM" id="CLU_079071_1_0_5"/>
<evidence type="ECO:0000313" key="1">
    <source>
        <dbReference type="EMBL" id="AEI07736.1"/>
    </source>
</evidence>
<dbReference type="GO" id="GO:0030973">
    <property type="term" value="F:molybdate ion binding"/>
    <property type="evidence" value="ECO:0007669"/>
    <property type="project" value="TreeGrafter"/>
</dbReference>
<dbReference type="PANTHER" id="PTHR30632">
    <property type="entry name" value="MOLYBDATE-BINDING PERIPLASMIC PROTEIN"/>
    <property type="match status" value="1"/>
</dbReference>
<proteinExistence type="predicted"/>
<dbReference type="GO" id="GO:0015689">
    <property type="term" value="P:molybdate ion transport"/>
    <property type="evidence" value="ECO:0007669"/>
    <property type="project" value="TreeGrafter"/>
</dbReference>
<dbReference type="PANTHER" id="PTHR30632:SF11">
    <property type="entry name" value="BLR4797 PROTEIN"/>
    <property type="match status" value="1"/>
</dbReference>
<organism evidence="1 2">
    <name type="scientific">Afipia carboxidovorans (strain ATCC 49405 / DSM 1227 / KCTC 32145 / OM5)</name>
    <name type="common">Oligotropha carboxidovorans</name>
    <dbReference type="NCBI Taxonomy" id="504832"/>
    <lineage>
        <taxon>Bacteria</taxon>
        <taxon>Pseudomonadati</taxon>
        <taxon>Pseudomonadota</taxon>
        <taxon>Alphaproteobacteria</taxon>
        <taxon>Hyphomicrobiales</taxon>
        <taxon>Nitrobacteraceae</taxon>
        <taxon>Afipia</taxon>
    </lineage>
</organism>
<dbReference type="AlphaFoldDB" id="F8BYZ6"/>
<gene>
    <name evidence="1" type="ordered locus">OCA5_c30520</name>
</gene>
<dbReference type="InterPro" id="IPR050682">
    <property type="entry name" value="ModA/WtpA"/>
</dbReference>
<dbReference type="Proteomes" id="UP000007730">
    <property type="component" value="Chromosome"/>
</dbReference>